<sequence>MATPDRTDDPPPAGTRLSTRTALVVLASLMCAAVVTGLAWWAGRHPAEAALAGLLALGGAFKFMDSLIS</sequence>
<keyword evidence="1" id="KW-0812">Transmembrane</keyword>
<keyword evidence="1" id="KW-1133">Transmembrane helix</keyword>
<name>A0ABT4U0E5_9ACTN</name>
<reference evidence="2 3" key="1">
    <citation type="submission" date="2023-01" db="EMBL/GenBank/DDBJ databases">
        <title>Draft genome sequence of Nocardiopsis sp. RSe5-2 isolated from halophytes.</title>
        <authorList>
            <person name="Duangmal K."/>
            <person name="Chantavorakit T."/>
        </authorList>
    </citation>
    <scope>NUCLEOTIDE SEQUENCE [LARGE SCALE GENOMIC DNA]</scope>
    <source>
        <strain evidence="2 3">RSe5-2</strain>
    </source>
</reference>
<gene>
    <name evidence="2" type="ORF">O4J56_04785</name>
</gene>
<dbReference type="EMBL" id="JAQFWQ010000008">
    <property type="protein sequence ID" value="MDA2809945.1"/>
    <property type="molecule type" value="Genomic_DNA"/>
</dbReference>
<evidence type="ECO:0000313" key="3">
    <source>
        <dbReference type="Proteomes" id="UP001527866"/>
    </source>
</evidence>
<protein>
    <recommendedName>
        <fullName evidence="4">Phosphatidate cytidylyltransferase</fullName>
    </recommendedName>
</protein>
<feature type="transmembrane region" description="Helical" evidence="1">
    <location>
        <begin position="21"/>
        <end position="43"/>
    </location>
</feature>
<comment type="caution">
    <text evidence="2">The sequence shown here is derived from an EMBL/GenBank/DDBJ whole genome shotgun (WGS) entry which is preliminary data.</text>
</comment>
<evidence type="ECO:0008006" key="4">
    <source>
        <dbReference type="Google" id="ProtNLM"/>
    </source>
</evidence>
<keyword evidence="1" id="KW-0472">Membrane</keyword>
<dbReference type="Proteomes" id="UP001527866">
    <property type="component" value="Unassembled WGS sequence"/>
</dbReference>
<keyword evidence="3" id="KW-1185">Reference proteome</keyword>
<dbReference type="RefSeq" id="WP_270683839.1">
    <property type="nucleotide sequence ID" value="NZ_JAQFWQ010000008.1"/>
</dbReference>
<proteinExistence type="predicted"/>
<organism evidence="2 3">
    <name type="scientific">Nocardiopsis endophytica</name>
    <dbReference type="NCBI Taxonomy" id="3018445"/>
    <lineage>
        <taxon>Bacteria</taxon>
        <taxon>Bacillati</taxon>
        <taxon>Actinomycetota</taxon>
        <taxon>Actinomycetes</taxon>
        <taxon>Streptosporangiales</taxon>
        <taxon>Nocardiopsidaceae</taxon>
        <taxon>Nocardiopsis</taxon>
    </lineage>
</organism>
<evidence type="ECO:0000313" key="2">
    <source>
        <dbReference type="EMBL" id="MDA2809945.1"/>
    </source>
</evidence>
<accession>A0ABT4U0E5</accession>
<evidence type="ECO:0000256" key="1">
    <source>
        <dbReference type="SAM" id="Phobius"/>
    </source>
</evidence>